<dbReference type="EMBL" id="FLTS01000001">
    <property type="protein sequence ID" value="SBV35453.1"/>
    <property type="molecule type" value="Genomic_DNA"/>
</dbReference>
<accession>A0A1Y5PZK9</accession>
<sequence>MARVVPGSPALPGFFMSGGGIMNKRQSSGKMVSGARADVVERALPTKPVDGLSRAGVWGANIHSCADSVRKPAFPEGFFYNHP</sequence>
<reference evidence="1" key="1">
    <citation type="submission" date="2016-03" db="EMBL/GenBank/DDBJ databases">
        <authorList>
            <person name="Ploux O."/>
        </authorList>
    </citation>
    <scope>NUCLEOTIDE SEQUENCE</scope>
    <source>
        <strain evidence="1">UC10</strain>
    </source>
</reference>
<dbReference type="AlphaFoldDB" id="A0A1Y5PZK9"/>
<name>A0A1Y5PZK9_9GAMM</name>
<evidence type="ECO:0000313" key="1">
    <source>
        <dbReference type="EMBL" id="SBV35453.1"/>
    </source>
</evidence>
<gene>
    <name evidence="1" type="ORF">STPYR_10383</name>
</gene>
<proteinExistence type="predicted"/>
<organism evidence="1">
    <name type="scientific">uncultured Stenotrophomonas sp</name>
    <dbReference type="NCBI Taxonomy" id="165438"/>
    <lineage>
        <taxon>Bacteria</taxon>
        <taxon>Pseudomonadati</taxon>
        <taxon>Pseudomonadota</taxon>
        <taxon>Gammaproteobacteria</taxon>
        <taxon>Lysobacterales</taxon>
        <taxon>Lysobacteraceae</taxon>
        <taxon>Stenotrophomonas</taxon>
        <taxon>environmental samples</taxon>
    </lineage>
</organism>
<protein>
    <submittedName>
        <fullName evidence="1">Uncharacterized protein</fullName>
    </submittedName>
</protein>